<proteinExistence type="predicted"/>
<dbReference type="AlphaFoldDB" id="A0A2P2PW26"/>
<accession>A0A2P2PW26</accession>
<organism evidence="1">
    <name type="scientific">Rhizophora mucronata</name>
    <name type="common">Asiatic mangrove</name>
    <dbReference type="NCBI Taxonomy" id="61149"/>
    <lineage>
        <taxon>Eukaryota</taxon>
        <taxon>Viridiplantae</taxon>
        <taxon>Streptophyta</taxon>
        <taxon>Embryophyta</taxon>
        <taxon>Tracheophyta</taxon>
        <taxon>Spermatophyta</taxon>
        <taxon>Magnoliopsida</taxon>
        <taxon>eudicotyledons</taxon>
        <taxon>Gunneridae</taxon>
        <taxon>Pentapetalae</taxon>
        <taxon>rosids</taxon>
        <taxon>fabids</taxon>
        <taxon>Malpighiales</taxon>
        <taxon>Rhizophoraceae</taxon>
        <taxon>Rhizophora</taxon>
    </lineage>
</organism>
<reference evidence="1" key="1">
    <citation type="submission" date="2018-02" db="EMBL/GenBank/DDBJ databases">
        <title>Rhizophora mucronata_Transcriptome.</title>
        <authorList>
            <person name="Meera S.P."/>
            <person name="Sreeshan A."/>
            <person name="Augustine A."/>
        </authorList>
    </citation>
    <scope>NUCLEOTIDE SEQUENCE</scope>
    <source>
        <tissue evidence="1">Leaf</tissue>
    </source>
</reference>
<evidence type="ECO:0000313" key="1">
    <source>
        <dbReference type="EMBL" id="MBX58931.1"/>
    </source>
</evidence>
<name>A0A2P2PW26_RHIMU</name>
<protein>
    <submittedName>
        <fullName evidence="1">Uncharacterized protein</fullName>
    </submittedName>
</protein>
<dbReference type="EMBL" id="GGEC01078447">
    <property type="protein sequence ID" value="MBX58931.1"/>
    <property type="molecule type" value="Transcribed_RNA"/>
</dbReference>
<sequence>MRKKDSMLLARLPIAYFNIVLLL</sequence>